<dbReference type="SUPFAM" id="SSF56801">
    <property type="entry name" value="Acetyl-CoA synthetase-like"/>
    <property type="match status" value="1"/>
</dbReference>
<protein>
    <submittedName>
        <fullName evidence="1">Coenzyme F390 synthetase</fullName>
    </submittedName>
</protein>
<dbReference type="STRING" id="947033.Lste_0678"/>
<sequence>MSFSRFLNRLNHLFHRPEQNYRSITPRELTLQHTQDFKKQFLKNQEAIYYSKEILQELINKRLRALLLHAKSKSPWYKKTLAKINVEHFTKERLDELPTINKTILMENWDAIVTDPKLSLALVEQHVSQKNDRLDTLYLFSNYHAVATGGSSGKRGIFIYDWDEWITFHTAFFRFPLYNHERTQLITKKLNVHSKMVSLFVANTAVAAYSLAKTFGRHNENTYFLPMAITPLNVVITRLNQIRPDILTAAPSYIHKVCQLVQKGQIKIEPMILFLGGEPLFEQTLALIKETWPKVDVFNIFGCTEGMVGLNCRANTDEMHLNDDLCIIEPLDAQNRPVDTGVMATKVYITNLYNYTLPLIRYENADEILFLNKTCDCGIQHQLIKAPKGRPGCDFNYPGNIFVHHSLFLGALLPEKNILEYQVEQTIEGANIKIVTTGYINKLQLQNNIRTRLCKVGFHDAKISIIEVPEIIYLYSGKLNRFIPLKSNLSDE</sequence>
<proteinExistence type="predicted"/>
<evidence type="ECO:0000313" key="1">
    <source>
        <dbReference type="EMBL" id="KTD70074.1"/>
    </source>
</evidence>
<dbReference type="InterPro" id="IPR042099">
    <property type="entry name" value="ANL_N_sf"/>
</dbReference>
<dbReference type="InterPro" id="IPR053158">
    <property type="entry name" value="CapK_Type1_Caps_Biosynth"/>
</dbReference>
<dbReference type="PATRIC" id="fig|947033.5.peg.723"/>
<dbReference type="EMBL" id="LNYY01000016">
    <property type="protein sequence ID" value="KTD70074.1"/>
    <property type="molecule type" value="Genomic_DNA"/>
</dbReference>
<comment type="caution">
    <text evidence="1">The sequence shown here is derived from an EMBL/GenBank/DDBJ whole genome shotgun (WGS) entry which is preliminary data.</text>
</comment>
<reference evidence="1 2" key="1">
    <citation type="submission" date="2015-11" db="EMBL/GenBank/DDBJ databases">
        <title>Genomic analysis of 38 Legionella species identifies large and diverse effector repertoires.</title>
        <authorList>
            <person name="Burstein D."/>
            <person name="Amaro F."/>
            <person name="Zusman T."/>
            <person name="Lifshitz Z."/>
            <person name="Cohen O."/>
            <person name="Gilbert J.A."/>
            <person name="Pupko T."/>
            <person name="Shuman H.A."/>
            <person name="Segal G."/>
        </authorList>
    </citation>
    <scope>NUCLEOTIDE SEQUENCE [LARGE SCALE GENOMIC DNA]</scope>
    <source>
        <strain evidence="1 2">IMVS3376</strain>
    </source>
</reference>
<dbReference type="AlphaFoldDB" id="A0A0W0ZM37"/>
<dbReference type="PANTHER" id="PTHR36932">
    <property type="entry name" value="CAPSULAR POLYSACCHARIDE BIOSYNTHESIS PROTEIN"/>
    <property type="match status" value="1"/>
</dbReference>
<gene>
    <name evidence="1" type="ORF">Lste_0678</name>
</gene>
<organism evidence="1 2">
    <name type="scientific">Legionella steelei</name>
    <dbReference type="NCBI Taxonomy" id="947033"/>
    <lineage>
        <taxon>Bacteria</taxon>
        <taxon>Pseudomonadati</taxon>
        <taxon>Pseudomonadota</taxon>
        <taxon>Gammaproteobacteria</taxon>
        <taxon>Legionellales</taxon>
        <taxon>Legionellaceae</taxon>
        <taxon>Legionella</taxon>
    </lineage>
</organism>
<dbReference type="OrthoDB" id="580775at2"/>
<dbReference type="PANTHER" id="PTHR36932:SF1">
    <property type="entry name" value="CAPSULAR POLYSACCHARIDE BIOSYNTHESIS PROTEIN"/>
    <property type="match status" value="1"/>
</dbReference>
<accession>A0A0W0ZM37</accession>
<name>A0A0W0ZM37_9GAMM</name>
<dbReference type="Gene3D" id="3.40.50.12780">
    <property type="entry name" value="N-terminal domain of ligase-like"/>
    <property type="match status" value="1"/>
</dbReference>
<dbReference type="Proteomes" id="UP000054926">
    <property type="component" value="Unassembled WGS sequence"/>
</dbReference>
<dbReference type="RefSeq" id="WP_058509685.1">
    <property type="nucleotide sequence ID" value="NZ_LNYY01000016.1"/>
</dbReference>
<evidence type="ECO:0000313" key="2">
    <source>
        <dbReference type="Proteomes" id="UP000054926"/>
    </source>
</evidence>
<keyword evidence="2" id="KW-1185">Reference proteome</keyword>